<evidence type="ECO:0000313" key="4">
    <source>
        <dbReference type="Proteomes" id="UP000268535"/>
    </source>
</evidence>
<feature type="region of interest" description="Disordered" evidence="1">
    <location>
        <begin position="107"/>
        <end position="130"/>
    </location>
</feature>
<keyword evidence="2" id="KW-0732">Signal</keyword>
<reference evidence="4" key="1">
    <citation type="journal article" date="2018" name="Nat. Microbiol.">
        <title>Leveraging single-cell genomics to expand the fungal tree of life.</title>
        <authorList>
            <person name="Ahrendt S.R."/>
            <person name="Quandt C.A."/>
            <person name="Ciobanu D."/>
            <person name="Clum A."/>
            <person name="Salamov A."/>
            <person name="Andreopoulos B."/>
            <person name="Cheng J.F."/>
            <person name="Woyke T."/>
            <person name="Pelin A."/>
            <person name="Henrissat B."/>
            <person name="Reynolds N.K."/>
            <person name="Benny G.L."/>
            <person name="Smith M.E."/>
            <person name="James T.Y."/>
            <person name="Grigoriev I.V."/>
        </authorList>
    </citation>
    <scope>NUCLEOTIDE SEQUENCE [LARGE SCALE GENOMIC DNA]</scope>
    <source>
        <strain evidence="4">ATCC 52028</strain>
    </source>
</reference>
<feature type="compositionally biased region" description="Low complexity" evidence="1">
    <location>
        <begin position="276"/>
        <end position="336"/>
    </location>
</feature>
<feature type="signal peptide" evidence="2">
    <location>
        <begin position="1"/>
        <end position="28"/>
    </location>
</feature>
<feature type="non-terminal residue" evidence="3">
    <location>
        <position position="363"/>
    </location>
</feature>
<dbReference type="EMBL" id="ML009804">
    <property type="protein sequence ID" value="RKO96582.1"/>
    <property type="molecule type" value="Genomic_DNA"/>
</dbReference>
<name>A0A4P9WVD3_9FUNG</name>
<feature type="chain" id="PRO_5020736895" evidence="2">
    <location>
        <begin position="29"/>
        <end position="363"/>
    </location>
</feature>
<dbReference type="AlphaFoldDB" id="A0A4P9WVD3"/>
<feature type="region of interest" description="Disordered" evidence="1">
    <location>
        <begin position="250"/>
        <end position="363"/>
    </location>
</feature>
<accession>A0A4P9WVD3</accession>
<feature type="compositionally biased region" description="Polar residues" evidence="1">
    <location>
        <begin position="110"/>
        <end position="130"/>
    </location>
</feature>
<proteinExistence type="predicted"/>
<feature type="compositionally biased region" description="Gly residues" evidence="1">
    <location>
        <begin position="337"/>
        <end position="347"/>
    </location>
</feature>
<dbReference type="Proteomes" id="UP000268535">
    <property type="component" value="Unassembled WGS sequence"/>
</dbReference>
<sequence length="363" mass="37737">MPYFITRKAHAWVVGTSALAMLTSPVLAADDTPAQISQVAYPHVFDGTQPNADCAQGYKTAFYTYTSYVPKQRIIDIWATIGTSSLDWAGLATSISGTQRIYELDDSQETEQVQHQGNTLTDDTSTSGTQKDAYGYPANWAYYTWKTVSADRENSKAVLQVTVAPCSPTLETNTQALVAADPSYTESSATDTFSITQIQYNITVCAKPTVATQQWYDDMNAQITAGLNEAFAPYGAFTSCADARDAGEQLLGDDQGRGFSMMSDPDADTNPDTDIGAGPDSDADSDTSTGTDTGTDSDPGTGTGTDSGTDSDTGTGTDSDTGADAGTGTDSDTGTGTDSGTGTGTDAGTGTDSDTGTGTDSDT</sequence>
<evidence type="ECO:0000256" key="1">
    <source>
        <dbReference type="SAM" id="MobiDB-lite"/>
    </source>
</evidence>
<organism evidence="3 4">
    <name type="scientific">Caulochytrium protostelioides</name>
    <dbReference type="NCBI Taxonomy" id="1555241"/>
    <lineage>
        <taxon>Eukaryota</taxon>
        <taxon>Fungi</taxon>
        <taxon>Fungi incertae sedis</taxon>
        <taxon>Chytridiomycota</taxon>
        <taxon>Chytridiomycota incertae sedis</taxon>
        <taxon>Chytridiomycetes</taxon>
        <taxon>Caulochytriales</taxon>
        <taxon>Caulochytriaceae</taxon>
        <taxon>Caulochytrium</taxon>
    </lineage>
</organism>
<evidence type="ECO:0000256" key="2">
    <source>
        <dbReference type="SAM" id="SignalP"/>
    </source>
</evidence>
<gene>
    <name evidence="3" type="ORF">CAUPRSCDRAFT_11729</name>
</gene>
<feature type="compositionally biased region" description="Low complexity" evidence="1">
    <location>
        <begin position="348"/>
        <end position="363"/>
    </location>
</feature>
<evidence type="ECO:0000313" key="3">
    <source>
        <dbReference type="EMBL" id="RKO96582.1"/>
    </source>
</evidence>
<protein>
    <submittedName>
        <fullName evidence="3">Uncharacterized protein</fullName>
    </submittedName>
</protein>